<dbReference type="AlphaFoldDB" id="A0A482XDZ4"/>
<keyword evidence="2" id="KW-1185">Reference proteome</keyword>
<name>A0A482XDZ4_LAOST</name>
<proteinExistence type="predicted"/>
<comment type="caution">
    <text evidence="1">The sequence shown here is derived from an EMBL/GenBank/DDBJ whole genome shotgun (WGS) entry which is preliminary data.</text>
</comment>
<evidence type="ECO:0000313" key="1">
    <source>
        <dbReference type="EMBL" id="RZF43541.1"/>
    </source>
</evidence>
<sequence>MGIGRWHRTCRCGCRAVLPSANERSCDLALVLRDVKVPLCSVAPLKRSQMAAPSVASFLVAVSSSRAQHVTAGSRFSPYSGAAWRLQSQLKIDPSASITQFGRRLTSKSGVWKPYCSLQSVCFVDKPKDKCFIRCCVIIFVCVCSCCVWFRDDGDIRQDVLRGR</sequence>
<gene>
    <name evidence="1" type="ORF">LSTR_LSTR012821</name>
</gene>
<organism evidence="1 2">
    <name type="scientific">Laodelphax striatellus</name>
    <name type="common">Small brown planthopper</name>
    <name type="synonym">Delphax striatella</name>
    <dbReference type="NCBI Taxonomy" id="195883"/>
    <lineage>
        <taxon>Eukaryota</taxon>
        <taxon>Metazoa</taxon>
        <taxon>Ecdysozoa</taxon>
        <taxon>Arthropoda</taxon>
        <taxon>Hexapoda</taxon>
        <taxon>Insecta</taxon>
        <taxon>Pterygota</taxon>
        <taxon>Neoptera</taxon>
        <taxon>Paraneoptera</taxon>
        <taxon>Hemiptera</taxon>
        <taxon>Auchenorrhyncha</taxon>
        <taxon>Fulgoroidea</taxon>
        <taxon>Delphacidae</taxon>
        <taxon>Criomorphinae</taxon>
        <taxon>Laodelphax</taxon>
    </lineage>
</organism>
<evidence type="ECO:0000313" key="2">
    <source>
        <dbReference type="Proteomes" id="UP000291343"/>
    </source>
</evidence>
<dbReference type="EMBL" id="QKKF02012640">
    <property type="protein sequence ID" value="RZF43541.1"/>
    <property type="molecule type" value="Genomic_DNA"/>
</dbReference>
<dbReference type="Proteomes" id="UP000291343">
    <property type="component" value="Unassembled WGS sequence"/>
</dbReference>
<dbReference type="InParanoid" id="A0A482XDZ4"/>
<reference evidence="1 2" key="1">
    <citation type="journal article" date="2017" name="Gigascience">
        <title>Genome sequence of the small brown planthopper, Laodelphax striatellus.</title>
        <authorList>
            <person name="Zhu J."/>
            <person name="Jiang F."/>
            <person name="Wang X."/>
            <person name="Yang P."/>
            <person name="Bao Y."/>
            <person name="Zhao W."/>
            <person name="Wang W."/>
            <person name="Lu H."/>
            <person name="Wang Q."/>
            <person name="Cui N."/>
            <person name="Li J."/>
            <person name="Chen X."/>
            <person name="Luo L."/>
            <person name="Yu J."/>
            <person name="Kang L."/>
            <person name="Cui F."/>
        </authorList>
    </citation>
    <scope>NUCLEOTIDE SEQUENCE [LARGE SCALE GENOMIC DNA]</scope>
    <source>
        <strain evidence="1">Lst14</strain>
    </source>
</reference>
<accession>A0A482XDZ4</accession>
<protein>
    <submittedName>
        <fullName evidence="1">Uncharacterized protein</fullName>
    </submittedName>
</protein>